<evidence type="ECO:0000259" key="2">
    <source>
        <dbReference type="Pfam" id="PF01757"/>
    </source>
</evidence>
<accession>A0A4Y2JCU3</accession>
<protein>
    <recommendedName>
        <fullName evidence="2">Acyltransferase 3 domain-containing protein</fullName>
    </recommendedName>
</protein>
<feature type="transmembrane region" description="Helical" evidence="1">
    <location>
        <begin position="162"/>
        <end position="182"/>
    </location>
</feature>
<keyword evidence="1" id="KW-1133">Transmembrane helix</keyword>
<keyword evidence="1" id="KW-0472">Membrane</keyword>
<proteinExistence type="predicted"/>
<dbReference type="GO" id="GO:0016747">
    <property type="term" value="F:acyltransferase activity, transferring groups other than amino-acyl groups"/>
    <property type="evidence" value="ECO:0007669"/>
    <property type="project" value="InterPro"/>
</dbReference>
<sequence>MLTKTGDTSSNPPYTIGSTAEWLRYVTRLRLSVSEQERSATVSSTTEGGFLNAVSFCKDYKKNGKTPLLSFYIHRFLRYSPTYMIVLGFYAILMSYTGSGRLWPNYDTNPVCKRTWGWNLLHLNNFQNQYEQCYKPTWFYAGGMQLHIVSPLILIPLIKWPIVGYACVCVCILASSLLLFVLTVKFNLMHGFSAIAFNFSDLKTFYGRYNMYMDIIWDKPYTRLSSFLVGIAYGCYFHRKNFTKAGKSSKLSLYYGLIAFAISTWISSIRNNVGKSTWETAVHDIISSFLFCICSAWILYACSSGQGGSHPLNFRATTAIVMKVVSGYSKTSMRCAMKPLTVPPRGKLRS</sequence>
<feature type="transmembrane region" description="Helical" evidence="1">
    <location>
        <begin position="221"/>
        <end position="239"/>
    </location>
</feature>
<feature type="transmembrane region" description="Helical" evidence="1">
    <location>
        <begin position="137"/>
        <end position="155"/>
    </location>
</feature>
<evidence type="ECO:0000313" key="3">
    <source>
        <dbReference type="EMBL" id="GBM87887.1"/>
    </source>
</evidence>
<organism evidence="3 4">
    <name type="scientific">Araneus ventricosus</name>
    <name type="common">Orbweaver spider</name>
    <name type="synonym">Epeira ventricosa</name>
    <dbReference type="NCBI Taxonomy" id="182803"/>
    <lineage>
        <taxon>Eukaryota</taxon>
        <taxon>Metazoa</taxon>
        <taxon>Ecdysozoa</taxon>
        <taxon>Arthropoda</taxon>
        <taxon>Chelicerata</taxon>
        <taxon>Arachnida</taxon>
        <taxon>Araneae</taxon>
        <taxon>Araneomorphae</taxon>
        <taxon>Entelegynae</taxon>
        <taxon>Araneoidea</taxon>
        <taxon>Araneidae</taxon>
        <taxon>Araneus</taxon>
    </lineage>
</organism>
<comment type="caution">
    <text evidence="3">The sequence shown here is derived from an EMBL/GenBank/DDBJ whole genome shotgun (WGS) entry which is preliminary data.</text>
</comment>
<feature type="transmembrane region" description="Helical" evidence="1">
    <location>
        <begin position="76"/>
        <end position="96"/>
    </location>
</feature>
<dbReference type="PANTHER" id="PTHR11161">
    <property type="entry name" value="O-ACYLTRANSFERASE"/>
    <property type="match status" value="1"/>
</dbReference>
<keyword evidence="4" id="KW-1185">Reference proteome</keyword>
<dbReference type="Pfam" id="PF01757">
    <property type="entry name" value="Acyl_transf_3"/>
    <property type="match status" value="1"/>
</dbReference>
<feature type="transmembrane region" description="Helical" evidence="1">
    <location>
        <begin position="281"/>
        <end position="302"/>
    </location>
</feature>
<dbReference type="AlphaFoldDB" id="A0A4Y2JCU3"/>
<keyword evidence="1" id="KW-0812">Transmembrane</keyword>
<dbReference type="PANTHER" id="PTHR11161:SF0">
    <property type="entry name" value="O-ACYLTRANSFERASE LIKE PROTEIN"/>
    <property type="match status" value="1"/>
</dbReference>
<feature type="transmembrane region" description="Helical" evidence="1">
    <location>
        <begin position="251"/>
        <end position="269"/>
    </location>
</feature>
<dbReference type="OrthoDB" id="6435258at2759"/>
<evidence type="ECO:0000256" key="1">
    <source>
        <dbReference type="SAM" id="Phobius"/>
    </source>
</evidence>
<dbReference type="Proteomes" id="UP000499080">
    <property type="component" value="Unassembled WGS sequence"/>
</dbReference>
<reference evidence="3 4" key="1">
    <citation type="journal article" date="2019" name="Sci. Rep.">
        <title>Orb-weaving spider Araneus ventricosus genome elucidates the spidroin gene catalogue.</title>
        <authorList>
            <person name="Kono N."/>
            <person name="Nakamura H."/>
            <person name="Ohtoshi R."/>
            <person name="Moran D.A.P."/>
            <person name="Shinohara A."/>
            <person name="Yoshida Y."/>
            <person name="Fujiwara M."/>
            <person name="Mori M."/>
            <person name="Tomita M."/>
            <person name="Arakawa K."/>
        </authorList>
    </citation>
    <scope>NUCLEOTIDE SEQUENCE [LARGE SCALE GENOMIC DNA]</scope>
</reference>
<dbReference type="EMBL" id="BGPR01003418">
    <property type="protein sequence ID" value="GBM87887.1"/>
    <property type="molecule type" value="Genomic_DNA"/>
</dbReference>
<dbReference type="InterPro" id="IPR052728">
    <property type="entry name" value="O2_lipid_transport_reg"/>
</dbReference>
<evidence type="ECO:0000313" key="4">
    <source>
        <dbReference type="Proteomes" id="UP000499080"/>
    </source>
</evidence>
<feature type="domain" description="Acyltransferase 3" evidence="2">
    <location>
        <begin position="49"/>
        <end position="321"/>
    </location>
</feature>
<name>A0A4Y2JCU3_ARAVE</name>
<dbReference type="InterPro" id="IPR002656">
    <property type="entry name" value="Acyl_transf_3_dom"/>
</dbReference>
<gene>
    <name evidence="3" type="ORF">AVEN_31615_1</name>
</gene>